<dbReference type="Proteomes" id="UP000061432">
    <property type="component" value="Plasmid pMaq22A_3p"/>
</dbReference>
<geneLocation type="plasmid" evidence="4">
    <name>pMaq22A_3p DNA</name>
</geneLocation>
<organism evidence="3 4">
    <name type="scientific">Methylobacterium aquaticum</name>
    <dbReference type="NCBI Taxonomy" id="270351"/>
    <lineage>
        <taxon>Bacteria</taxon>
        <taxon>Pseudomonadati</taxon>
        <taxon>Pseudomonadota</taxon>
        <taxon>Alphaproteobacteria</taxon>
        <taxon>Hyphomicrobiales</taxon>
        <taxon>Methylobacteriaceae</taxon>
        <taxon>Methylobacterium</taxon>
    </lineage>
</organism>
<keyword evidence="3" id="KW-0614">Plasmid</keyword>
<keyword evidence="1" id="KW-0472">Membrane</keyword>
<dbReference type="InterPro" id="IPR008565">
    <property type="entry name" value="TtsA-like_GH18_dom"/>
</dbReference>
<evidence type="ECO:0000259" key="2">
    <source>
        <dbReference type="Pfam" id="PF05838"/>
    </source>
</evidence>
<proteinExistence type="predicted"/>
<reference evidence="3 4" key="1">
    <citation type="journal article" date="2015" name="Genome Announc.">
        <title>Complete Genome Sequence of Methylobacterium aquaticum Strain 22A, Isolated from Racomitrium japonicum Moss.</title>
        <authorList>
            <person name="Tani A."/>
            <person name="Ogura Y."/>
            <person name="Hayashi T."/>
            <person name="Kimbara K."/>
        </authorList>
    </citation>
    <scope>NUCLEOTIDE SEQUENCE [LARGE SCALE GENOMIC DNA]</scope>
    <source>
        <strain evidence="3 4">MA-22A</strain>
        <plasmid evidence="4">Plasmid pMaq22A_3p DNA</plasmid>
    </source>
</reference>
<dbReference type="OrthoDB" id="9815229at2"/>
<gene>
    <name evidence="3" type="primary">zliS</name>
    <name evidence="3" type="ORF">Maq22A_3p50115</name>
</gene>
<dbReference type="KEGG" id="maqu:Maq22A_3p50115"/>
<accession>A0A0C6FC89</accession>
<dbReference type="InterPro" id="IPR023346">
    <property type="entry name" value="Lysozyme-like_dom_sf"/>
</dbReference>
<sequence>MPNLTSAKRLEACLPFIFHGEGGYTANAKDPGNWTGGKVGKGQLKGTKYGISAASYPTLDIKNLTRDQAAAIYRRDYWDQAGCHELPAGPDLPILDVSVNSGPGRANVFRRATEAIKDGVARIKAISAKRRAFYQGLSTFKTFGKGWMSRVATIEAAAIKMALAAGGASPVLVAKQLQAEAGLSDKKVKQGTTAAGGTSTAAVAGATQATDWLQVGLAVAVIAVAIVVAIHFIRAHQERAMAFRAEALKV</sequence>
<dbReference type="SUPFAM" id="SSF53955">
    <property type="entry name" value="Lysozyme-like"/>
    <property type="match status" value="1"/>
</dbReference>
<dbReference type="RefSeq" id="WP_060851325.1">
    <property type="nucleotide sequence ID" value="NZ_AP014707.1"/>
</dbReference>
<dbReference type="Pfam" id="PF05838">
    <property type="entry name" value="Glyco_hydro_108"/>
    <property type="match status" value="1"/>
</dbReference>
<feature type="domain" description="TtsA-like Glycoside hydrolase family 108" evidence="2">
    <location>
        <begin position="15"/>
        <end position="102"/>
    </location>
</feature>
<dbReference type="EMBL" id="AP014707">
    <property type="protein sequence ID" value="BAQ50276.1"/>
    <property type="molecule type" value="Genomic_DNA"/>
</dbReference>
<reference evidence="4" key="2">
    <citation type="submission" date="2015-01" db="EMBL/GenBank/DDBJ databases">
        <title>Complete genome sequence of Methylobacterium aquaticum strain 22A.</title>
        <authorList>
            <person name="Tani A."/>
            <person name="Ogura Y."/>
            <person name="Hayashi T."/>
        </authorList>
    </citation>
    <scope>NUCLEOTIDE SEQUENCE [LARGE SCALE GENOMIC DNA]</scope>
    <source>
        <strain evidence="4">MA-22A</strain>
        <plasmid evidence="4">Plasmid pMaq22A_3p DNA</plasmid>
    </source>
</reference>
<dbReference type="PATRIC" id="fig|270351.10.peg.7464"/>
<protein>
    <submittedName>
        <fullName evidence="3">Putative secretion activating protein</fullName>
    </submittedName>
</protein>
<evidence type="ECO:0000313" key="4">
    <source>
        <dbReference type="Proteomes" id="UP000061432"/>
    </source>
</evidence>
<evidence type="ECO:0000313" key="3">
    <source>
        <dbReference type="EMBL" id="BAQ50276.1"/>
    </source>
</evidence>
<dbReference type="AlphaFoldDB" id="A0A0C6FC89"/>
<keyword evidence="1" id="KW-0812">Transmembrane</keyword>
<dbReference type="Gene3D" id="1.20.141.10">
    <property type="entry name" value="Chitosanase, subunit A, domain 1"/>
    <property type="match status" value="1"/>
</dbReference>
<feature type="transmembrane region" description="Helical" evidence="1">
    <location>
        <begin position="212"/>
        <end position="233"/>
    </location>
</feature>
<name>A0A0C6FC89_9HYPH</name>
<evidence type="ECO:0000256" key="1">
    <source>
        <dbReference type="SAM" id="Phobius"/>
    </source>
</evidence>
<dbReference type="CDD" id="cd13926">
    <property type="entry name" value="N-acetylmuramidase_GH108"/>
    <property type="match status" value="1"/>
</dbReference>
<keyword evidence="1" id="KW-1133">Transmembrane helix</keyword>